<organism evidence="2 3">
    <name type="scientific">Endocarpon pusillum</name>
    <dbReference type="NCBI Taxonomy" id="364733"/>
    <lineage>
        <taxon>Eukaryota</taxon>
        <taxon>Fungi</taxon>
        <taxon>Dikarya</taxon>
        <taxon>Ascomycota</taxon>
        <taxon>Pezizomycotina</taxon>
        <taxon>Eurotiomycetes</taxon>
        <taxon>Chaetothyriomycetidae</taxon>
        <taxon>Verrucariales</taxon>
        <taxon>Verrucariaceae</taxon>
        <taxon>Endocarpon</taxon>
    </lineage>
</organism>
<proteinExistence type="predicted"/>
<name>A0A8H7A9Q9_9EURO</name>
<gene>
    <name evidence="2" type="ORF">GJ744_004229</name>
</gene>
<reference evidence="2" key="1">
    <citation type="submission" date="2020-02" db="EMBL/GenBank/DDBJ databases">
        <authorList>
            <person name="Palmer J.M."/>
        </authorList>
    </citation>
    <scope>NUCLEOTIDE SEQUENCE</scope>
    <source>
        <strain evidence="2">EPUS1.4</strain>
        <tissue evidence="2">Thallus</tissue>
    </source>
</reference>
<comment type="caution">
    <text evidence="2">The sequence shown here is derived from an EMBL/GenBank/DDBJ whole genome shotgun (WGS) entry which is preliminary data.</text>
</comment>
<keyword evidence="3" id="KW-1185">Reference proteome</keyword>
<evidence type="ECO:0000256" key="1">
    <source>
        <dbReference type="SAM" id="MobiDB-lite"/>
    </source>
</evidence>
<evidence type="ECO:0000313" key="2">
    <source>
        <dbReference type="EMBL" id="KAF7503196.1"/>
    </source>
</evidence>
<protein>
    <submittedName>
        <fullName evidence="2">Uncharacterized protein</fullName>
    </submittedName>
</protein>
<dbReference type="EMBL" id="JAACFV010000192">
    <property type="protein sequence ID" value="KAF7503196.1"/>
    <property type="molecule type" value="Genomic_DNA"/>
</dbReference>
<evidence type="ECO:0000313" key="3">
    <source>
        <dbReference type="Proteomes" id="UP000606974"/>
    </source>
</evidence>
<accession>A0A8H7A9Q9</accession>
<dbReference type="AlphaFoldDB" id="A0A8H7A9Q9"/>
<feature type="region of interest" description="Disordered" evidence="1">
    <location>
        <begin position="1"/>
        <end position="21"/>
    </location>
</feature>
<sequence length="83" mass="9305">MHFANTKKTGRRQNINVSCKRPRPWPIGVMSNLGEKKPAFVAQQCQMAQVQVHQRRATPFTKVQVGTSDLTICTGQPPSISRE</sequence>
<dbReference type="Proteomes" id="UP000606974">
    <property type="component" value="Unassembled WGS sequence"/>
</dbReference>